<reference evidence="8 9" key="1">
    <citation type="submission" date="2019-05" db="EMBL/GenBank/DDBJ databases">
        <title>Emergence of the Ug99 lineage of the wheat stem rust pathogen through somatic hybridization.</title>
        <authorList>
            <person name="Li F."/>
            <person name="Upadhyaya N.M."/>
            <person name="Sperschneider J."/>
            <person name="Matny O."/>
            <person name="Nguyen-Phuc H."/>
            <person name="Mago R."/>
            <person name="Raley C."/>
            <person name="Miller M.E."/>
            <person name="Silverstein K.A.T."/>
            <person name="Henningsen E."/>
            <person name="Hirsch C.D."/>
            <person name="Visser B."/>
            <person name="Pretorius Z.A."/>
            <person name="Steffenson B.J."/>
            <person name="Schwessinger B."/>
            <person name="Dodds P.N."/>
            <person name="Figueroa M."/>
        </authorList>
    </citation>
    <scope>NUCLEOTIDE SEQUENCE [LARGE SCALE GENOMIC DNA]</scope>
    <source>
        <strain evidence="8">21-0</strain>
    </source>
</reference>
<evidence type="ECO:0000313" key="9">
    <source>
        <dbReference type="Proteomes" id="UP000324748"/>
    </source>
</evidence>
<protein>
    <recommendedName>
        <fullName evidence="7">HAT C-terminal dimerisation domain-containing protein</fullName>
    </recommendedName>
</protein>
<dbReference type="PANTHER" id="PTHR46481:SF10">
    <property type="entry name" value="ZINC FINGER BED DOMAIN-CONTAINING PROTEIN 39"/>
    <property type="match status" value="1"/>
</dbReference>
<dbReference type="AlphaFoldDB" id="A0A5B0PS16"/>
<keyword evidence="4" id="KW-0862">Zinc</keyword>
<keyword evidence="2" id="KW-0479">Metal-binding</keyword>
<feature type="domain" description="HAT C-terminal dimerisation" evidence="7">
    <location>
        <begin position="443"/>
        <end position="519"/>
    </location>
</feature>
<proteinExistence type="predicted"/>
<name>A0A5B0PS16_PUCGR</name>
<feature type="region of interest" description="Disordered" evidence="6">
    <location>
        <begin position="130"/>
        <end position="186"/>
    </location>
</feature>
<evidence type="ECO:0000256" key="5">
    <source>
        <dbReference type="ARBA" id="ARBA00023242"/>
    </source>
</evidence>
<evidence type="ECO:0000256" key="1">
    <source>
        <dbReference type="ARBA" id="ARBA00004123"/>
    </source>
</evidence>
<dbReference type="InterPro" id="IPR052035">
    <property type="entry name" value="ZnF_BED_domain_contain"/>
</dbReference>
<feature type="compositionally biased region" description="Polar residues" evidence="6">
    <location>
        <begin position="175"/>
        <end position="186"/>
    </location>
</feature>
<comment type="caution">
    <text evidence="8">The sequence shown here is derived from an EMBL/GenBank/DDBJ whole genome shotgun (WGS) entry which is preliminary data.</text>
</comment>
<evidence type="ECO:0000256" key="6">
    <source>
        <dbReference type="SAM" id="MobiDB-lite"/>
    </source>
</evidence>
<feature type="compositionally biased region" description="Acidic residues" evidence="6">
    <location>
        <begin position="143"/>
        <end position="160"/>
    </location>
</feature>
<evidence type="ECO:0000259" key="7">
    <source>
        <dbReference type="Pfam" id="PF05699"/>
    </source>
</evidence>
<keyword evidence="5" id="KW-0539">Nucleus</keyword>
<comment type="subcellular location">
    <subcellularLocation>
        <location evidence="1">Nucleus</location>
    </subcellularLocation>
</comment>
<dbReference type="PANTHER" id="PTHR46481">
    <property type="entry name" value="ZINC FINGER BED DOMAIN-CONTAINING PROTEIN 4"/>
    <property type="match status" value="1"/>
</dbReference>
<dbReference type="InterPro" id="IPR008906">
    <property type="entry name" value="HATC_C_dom"/>
</dbReference>
<dbReference type="Pfam" id="PF05699">
    <property type="entry name" value="Dimer_Tnp_hAT"/>
    <property type="match status" value="1"/>
</dbReference>
<evidence type="ECO:0000256" key="2">
    <source>
        <dbReference type="ARBA" id="ARBA00022723"/>
    </source>
</evidence>
<dbReference type="GO" id="GO:0005634">
    <property type="term" value="C:nucleus"/>
    <property type="evidence" value="ECO:0007669"/>
    <property type="project" value="UniProtKB-SubCell"/>
</dbReference>
<gene>
    <name evidence="8" type="ORF">PGT21_026329</name>
</gene>
<evidence type="ECO:0000256" key="4">
    <source>
        <dbReference type="ARBA" id="ARBA00022833"/>
    </source>
</evidence>
<keyword evidence="9" id="KW-1185">Reference proteome</keyword>
<keyword evidence="3" id="KW-0863">Zinc-finger</keyword>
<dbReference type="GO" id="GO:0046983">
    <property type="term" value="F:protein dimerization activity"/>
    <property type="evidence" value="ECO:0007669"/>
    <property type="project" value="InterPro"/>
</dbReference>
<dbReference type="SUPFAM" id="SSF53098">
    <property type="entry name" value="Ribonuclease H-like"/>
    <property type="match status" value="1"/>
</dbReference>
<evidence type="ECO:0000256" key="3">
    <source>
        <dbReference type="ARBA" id="ARBA00022771"/>
    </source>
</evidence>
<organism evidence="8 9">
    <name type="scientific">Puccinia graminis f. sp. tritici</name>
    <dbReference type="NCBI Taxonomy" id="56615"/>
    <lineage>
        <taxon>Eukaryota</taxon>
        <taxon>Fungi</taxon>
        <taxon>Dikarya</taxon>
        <taxon>Basidiomycota</taxon>
        <taxon>Pucciniomycotina</taxon>
        <taxon>Pucciniomycetes</taxon>
        <taxon>Pucciniales</taxon>
        <taxon>Pucciniaceae</taxon>
        <taxon>Puccinia</taxon>
    </lineage>
</organism>
<dbReference type="OrthoDB" id="2496852at2759"/>
<evidence type="ECO:0000313" key="8">
    <source>
        <dbReference type="EMBL" id="KAA1104535.1"/>
    </source>
</evidence>
<sequence>MIPWRHLGHLLARPIATLLKKKHLYKKMLAQTTDSGSNNNTMASSMYKLINDNKQETDSTAWDPTTMHVRCFCHKLALIVNAGLAALSLKTLPPDKTKQSVLGFFPVLGKLTKEPEPEEADQQAEIEIIGTEKTSESHQPEAYEGDADSESDYGNADEDSSATGSEGDASEVDRPTNTNSKNVKSTQLQELTQKLDVVIKQITRSAAQRAHFEKTAKDLKIQVAPLIAGYGIRWNVKYQSYAKAVKAREVIDHILKEDQEQNQAGIFEDVLFSPRDWKEIDNLNAELEVFVKLTSEMEGDSATGTHVIPKYLELKESLQEKISNAAVSDSLYPMYQAMRQRVNKYLAEAMQCETLVLATMMHPCFRMHVFELVFGAGSAEVSNSLELLNREFSRTKSQQKELLKNPDVAIIEKPTNQSAASQSLMSRLASRITAIPAAQENEVEAYLKADITFKDGAIDHKTTPLLWWKANCKTYPTLAVIARAYLGTPASSCSVERLFSAAADVCNSSRGSLLPSTMAHSVSSLMWLREEVTLSGDFSDAGKALSVLVPEPKTKK</sequence>
<dbReference type="GO" id="GO:0008270">
    <property type="term" value="F:zinc ion binding"/>
    <property type="evidence" value="ECO:0007669"/>
    <property type="project" value="UniProtKB-KW"/>
</dbReference>
<dbReference type="Proteomes" id="UP000324748">
    <property type="component" value="Unassembled WGS sequence"/>
</dbReference>
<accession>A0A5B0PS16</accession>
<dbReference type="EMBL" id="VSWC01000041">
    <property type="protein sequence ID" value="KAA1104535.1"/>
    <property type="molecule type" value="Genomic_DNA"/>
</dbReference>
<dbReference type="InterPro" id="IPR012337">
    <property type="entry name" value="RNaseH-like_sf"/>
</dbReference>